<evidence type="ECO:0000313" key="2">
    <source>
        <dbReference type="EMBL" id="RVU04426.1"/>
    </source>
</evidence>
<feature type="signal peptide" evidence="1">
    <location>
        <begin position="1"/>
        <end position="29"/>
    </location>
</feature>
<reference evidence="2 3" key="1">
    <citation type="submission" date="2019-01" db="EMBL/GenBank/DDBJ databases">
        <authorList>
            <person name="Chen W.-M."/>
        </authorList>
    </citation>
    <scope>NUCLEOTIDE SEQUENCE [LARGE SCALE GENOMIC DNA]</scope>
    <source>
        <strain evidence="2 3">FSY-9</strain>
    </source>
</reference>
<dbReference type="InterPro" id="IPR011990">
    <property type="entry name" value="TPR-like_helical_dom_sf"/>
</dbReference>
<keyword evidence="1" id="KW-0732">Signal</keyword>
<dbReference type="PROSITE" id="PS51257">
    <property type="entry name" value="PROKAR_LIPOPROTEIN"/>
    <property type="match status" value="1"/>
</dbReference>
<dbReference type="SMART" id="SM00028">
    <property type="entry name" value="TPR"/>
    <property type="match status" value="3"/>
</dbReference>
<dbReference type="SUPFAM" id="SSF48452">
    <property type="entry name" value="TPR-like"/>
    <property type="match status" value="1"/>
</dbReference>
<evidence type="ECO:0000313" key="3">
    <source>
        <dbReference type="Proteomes" id="UP000282837"/>
    </source>
</evidence>
<dbReference type="AlphaFoldDB" id="A0A437N3D8"/>
<accession>A0A437N3D8</accession>
<evidence type="ECO:0000256" key="1">
    <source>
        <dbReference type="SAM" id="SignalP"/>
    </source>
</evidence>
<proteinExistence type="predicted"/>
<protein>
    <submittedName>
        <fullName evidence="2">Tetratricopeptide repeat protein</fullName>
    </submittedName>
</protein>
<feature type="chain" id="PRO_5018997815" evidence="1">
    <location>
        <begin position="30"/>
        <end position="244"/>
    </location>
</feature>
<comment type="caution">
    <text evidence="2">The sequence shown here is derived from an EMBL/GenBank/DDBJ whole genome shotgun (WGS) entry which is preliminary data.</text>
</comment>
<dbReference type="Gene3D" id="1.25.40.10">
    <property type="entry name" value="Tetratricopeptide repeat domain"/>
    <property type="match status" value="1"/>
</dbReference>
<name>A0A437N3D8_9SPHN</name>
<organism evidence="2 3">
    <name type="scientific">Novosphingobium umbonatum</name>
    <dbReference type="NCBI Taxonomy" id="1908524"/>
    <lineage>
        <taxon>Bacteria</taxon>
        <taxon>Pseudomonadati</taxon>
        <taxon>Pseudomonadota</taxon>
        <taxon>Alphaproteobacteria</taxon>
        <taxon>Sphingomonadales</taxon>
        <taxon>Sphingomonadaceae</taxon>
        <taxon>Novosphingobium</taxon>
    </lineage>
</organism>
<dbReference type="EMBL" id="SACO01000008">
    <property type="protein sequence ID" value="RVU04426.1"/>
    <property type="molecule type" value="Genomic_DNA"/>
</dbReference>
<keyword evidence="3" id="KW-1185">Reference proteome</keyword>
<gene>
    <name evidence="2" type="ORF">EOE18_11525</name>
</gene>
<dbReference type="Pfam" id="PF13432">
    <property type="entry name" value="TPR_16"/>
    <property type="match status" value="1"/>
</dbReference>
<dbReference type="InterPro" id="IPR019734">
    <property type="entry name" value="TPR_rpt"/>
</dbReference>
<sequence>MVLTGRRFWYLMAGYAASACAVLSVPAEAGNMPVPMTVASVAQMNPSASQPVFSEISATAMDLMRAGRAGDALAILEPVSGQLAMLTKAKAGRVTCQQGQRGKQLLDADLCQALYLRAFAFTELGRRADAVEALEQLTVLSPEYPRYFVELAYAYRVGGDKVKALATYQQAASLAEKPALREENKRYHAAALRGVGYLLIEKGDLAGAEAAYRASLADDPGSKIAIKELSFIARKRADGEQKGG</sequence>
<dbReference type="Proteomes" id="UP000282837">
    <property type="component" value="Unassembled WGS sequence"/>
</dbReference>
<dbReference type="RefSeq" id="WP_127709642.1">
    <property type="nucleotide sequence ID" value="NZ_SACO01000008.1"/>
</dbReference>
<dbReference type="OrthoDB" id="8929480at2"/>